<feature type="transmembrane region" description="Helical" evidence="2">
    <location>
        <begin position="20"/>
        <end position="40"/>
    </location>
</feature>
<dbReference type="Proteomes" id="UP000177885">
    <property type="component" value="Unassembled WGS sequence"/>
</dbReference>
<sequence length="266" mass="27417">MYDPYGPTPIVTPQARKPFILAVVVLALFAAALAGAWYLYSARQQAKEEAREEARQAMDEARLNASSCEAGNAGCETVKVGEVARRTGSPEACRLLVGAAFDDCVWGVALATDDPSLCPSIADAGDRETCADGIYETLGVRGDASACASIADATRRARCEQGSVGIITSQNCDQKGKPAAYCADVAQAEKAVANRDPSLCGSVSDAALQEGCFDTVGPGDVDGDGLNADDEAAYGTSDANPDTDGDGFKDGDEVNGGYDPNGPGKL</sequence>
<proteinExistence type="predicted"/>
<dbReference type="STRING" id="1802385.A2856_03715"/>
<reference evidence="3 4" key="1">
    <citation type="journal article" date="2016" name="Nat. Commun.">
        <title>Thousands of microbial genomes shed light on interconnected biogeochemical processes in an aquifer system.</title>
        <authorList>
            <person name="Anantharaman K."/>
            <person name="Brown C.T."/>
            <person name="Hug L.A."/>
            <person name="Sharon I."/>
            <person name="Castelle C.J."/>
            <person name="Probst A.J."/>
            <person name="Thomas B.C."/>
            <person name="Singh A."/>
            <person name="Wilkins M.J."/>
            <person name="Karaoz U."/>
            <person name="Brodie E.L."/>
            <person name="Williams K.H."/>
            <person name="Hubbard S.S."/>
            <person name="Banfield J.F."/>
        </authorList>
    </citation>
    <scope>NUCLEOTIDE SEQUENCE [LARGE SCALE GENOMIC DNA]</scope>
</reference>
<keyword evidence="2" id="KW-0812">Transmembrane</keyword>
<feature type="region of interest" description="Disordered" evidence="1">
    <location>
        <begin position="219"/>
        <end position="266"/>
    </location>
</feature>
<evidence type="ECO:0000256" key="1">
    <source>
        <dbReference type="SAM" id="MobiDB-lite"/>
    </source>
</evidence>
<evidence type="ECO:0000313" key="4">
    <source>
        <dbReference type="Proteomes" id="UP000177885"/>
    </source>
</evidence>
<comment type="caution">
    <text evidence="3">The sequence shown here is derived from an EMBL/GenBank/DDBJ whole genome shotgun (WGS) entry which is preliminary data.</text>
</comment>
<keyword evidence="2" id="KW-1133">Transmembrane helix</keyword>
<accession>A0A1F7TNQ7</accession>
<protein>
    <submittedName>
        <fullName evidence="3">Uncharacterized protein</fullName>
    </submittedName>
</protein>
<keyword evidence="2" id="KW-0472">Membrane</keyword>
<evidence type="ECO:0000256" key="2">
    <source>
        <dbReference type="SAM" id="Phobius"/>
    </source>
</evidence>
<organism evidence="3 4">
    <name type="scientific">Candidatus Uhrbacteria bacterium RIFCSPHIGHO2_01_FULL_63_20</name>
    <dbReference type="NCBI Taxonomy" id="1802385"/>
    <lineage>
        <taxon>Bacteria</taxon>
        <taxon>Candidatus Uhriibacteriota</taxon>
    </lineage>
</organism>
<feature type="compositionally biased region" description="Acidic residues" evidence="1">
    <location>
        <begin position="221"/>
        <end position="232"/>
    </location>
</feature>
<dbReference type="EMBL" id="MGDT01000003">
    <property type="protein sequence ID" value="OGL67147.1"/>
    <property type="molecule type" value="Genomic_DNA"/>
</dbReference>
<name>A0A1F7TNQ7_9BACT</name>
<dbReference type="AlphaFoldDB" id="A0A1F7TNQ7"/>
<evidence type="ECO:0000313" key="3">
    <source>
        <dbReference type="EMBL" id="OGL67147.1"/>
    </source>
</evidence>
<gene>
    <name evidence="3" type="ORF">A2856_03715</name>
</gene>